<evidence type="ECO:0000256" key="5">
    <source>
        <dbReference type="ARBA" id="ARBA00022801"/>
    </source>
</evidence>
<feature type="region of interest" description="Disordered" evidence="6">
    <location>
        <begin position="45"/>
        <end position="71"/>
    </location>
</feature>
<feature type="region of interest" description="Disordered" evidence="6">
    <location>
        <begin position="493"/>
        <end position="660"/>
    </location>
</feature>
<evidence type="ECO:0000313" key="8">
    <source>
        <dbReference type="EMBL" id="KAK9730162.1"/>
    </source>
</evidence>
<dbReference type="GO" id="GO:0019432">
    <property type="term" value="P:triglyceride biosynthetic process"/>
    <property type="evidence" value="ECO:0007669"/>
    <property type="project" value="TreeGrafter"/>
</dbReference>
<dbReference type="PANTHER" id="PTHR12181:SF12">
    <property type="entry name" value="PHOSPHATIDATE PHOSPHATASE"/>
    <property type="match status" value="1"/>
</dbReference>
<dbReference type="Pfam" id="PF04427">
    <property type="entry name" value="Brix"/>
    <property type="match status" value="1"/>
</dbReference>
<dbReference type="Pfam" id="PF16876">
    <property type="entry name" value="Lipin_mid"/>
    <property type="match status" value="1"/>
</dbReference>
<dbReference type="PROSITE" id="PS50833">
    <property type="entry name" value="BRIX"/>
    <property type="match status" value="1"/>
</dbReference>
<protein>
    <recommendedName>
        <fullName evidence="4">phosphatidate phosphatase</fullName>
        <ecNumber evidence="4">3.1.3.4</ecNumber>
    </recommendedName>
</protein>
<proteinExistence type="inferred from homology"/>
<gene>
    <name evidence="8" type="ORF">QE152_g15391</name>
</gene>
<dbReference type="FunFam" id="3.40.50.10480:FF:000002">
    <property type="entry name" value="Ribosome production factor 1"/>
    <property type="match status" value="1"/>
</dbReference>
<feature type="compositionally biased region" description="Basic and acidic residues" evidence="6">
    <location>
        <begin position="555"/>
        <end position="564"/>
    </location>
</feature>
<dbReference type="InterPro" id="IPR036412">
    <property type="entry name" value="HAD-like_sf"/>
</dbReference>
<dbReference type="GO" id="GO:0005634">
    <property type="term" value="C:nucleus"/>
    <property type="evidence" value="ECO:0007669"/>
    <property type="project" value="TreeGrafter"/>
</dbReference>
<dbReference type="Pfam" id="PF04571">
    <property type="entry name" value="Lipin_N"/>
    <property type="match status" value="1"/>
</dbReference>
<evidence type="ECO:0000256" key="4">
    <source>
        <dbReference type="ARBA" id="ARBA00012638"/>
    </source>
</evidence>
<name>A0AAW1L5M3_POPJA</name>
<feature type="compositionally biased region" description="Basic residues" evidence="6">
    <location>
        <begin position="45"/>
        <end position="57"/>
    </location>
</feature>
<comment type="caution">
    <text evidence="8">The sequence shown here is derived from an EMBL/GenBank/DDBJ whole genome shotgun (WGS) entry which is preliminary data.</text>
</comment>
<feature type="compositionally biased region" description="Basic and acidic residues" evidence="6">
    <location>
        <begin position="576"/>
        <end position="586"/>
    </location>
</feature>
<dbReference type="InterPro" id="IPR013209">
    <property type="entry name" value="LNS2"/>
</dbReference>
<evidence type="ECO:0000256" key="2">
    <source>
        <dbReference type="ARBA" id="ARBA00001946"/>
    </source>
</evidence>
<dbReference type="InterPro" id="IPR007109">
    <property type="entry name" value="Brix"/>
</dbReference>
<sequence>MDEKQAIKVEELDTIKPSSSGEVLFPHTNQYSHIRNKIIRNQKFQKTKRELKKAKKKVNQERKQRGESKQPHTLETLRIKDETIIGDLNSEENSIVKHDLDSDEFQDFYSKTYEPKVLITFCDNPMKKTRIFGRELTRIIPNSMSAYRNRCGIKKMVKSATKENYTDIIVINEHKKEPDGLLVIHLPEGPTAHFKLSNVKITTELRKHHKEINSHRPEVVLNNFTTRLGLTIGRMLGALFHYDPEFKGRRAVAFHNQRDYIFFRHYRYTFDSDGRRARLKELGPRFTLRLKSLQKGTFDSKYGEYEWIIQEVVINGEPQEIYMKLGESGEAFFVEAPNQESEEIPEHLATSPIPMSQFEELYNDQNRRRNSVSIAEIETIGKLDNQINDYSKRRYTADTDTEKSRKREFLERQIGLGNLEVHERSNEDISLSLQSAKVTSDDISKDDEISETIFHMDSLEMDSKEDSMIREETLIQETIIQAIKVPEFSNSGEIAKSGKKKKRKKSLMKKKNSQRKTSTLNEPQNDVVDAVHENANDVKESVTDRSSLDSNNSESSKDTQKSDNEISTCTNSGRKVPLDPEFHFFSDTELTTGQEDSRPNTPIHLESVQSDTEFEVKKSKEDGKDDQGQSWAWGELPVNLTPDPSSISNSSGQPTNKEHHNSMLSSMFSFMKQTKHRRRNSNSDGVYLTDLSSGTIDPTIAAQYFMGSRQKKASDADMDCESGNGPSLTQSPNSAEGSKSIDSDFDDHKIMNSYFQDVALSMCGWTPEPTEETFIKNIVQFSDLCNNPALLDSPKLVVRLRNKYYPWKIASPLIAGVVIYQRPLPQTTVDQLCTMHMPQQATQQEKENKTQESSYSWFGWRRQKTSSREATPILDNSGAESKDKSTIATIDTNSSIKVDIDTSDISPSSISDAGKEVDEKPFSTANTEKCRKTLRLTSDQIARLNLRDGMNEIEFSVTTAYQGTTRYIDGTITKSDVLGQILPIVGRDWAQSGVAQLFNKIKDNGYKLLYLSARAIGQARLTRDYLRSIKQGDMTMPDGPLLLNPTSLISAFHREVIEKKPEQFKISCLSDIRALFPSDSNPFYAGYGNRINDVWAYTAVGIPIVRIFTINPKGELKHELTQTFQSSYTGQSLVVNDVFPRITHEISINVECVDNNCNESSDS</sequence>
<reference evidence="8 9" key="1">
    <citation type="journal article" date="2024" name="BMC Genomics">
        <title>De novo assembly and annotation of Popillia japonica's genome with initial clues to its potential as an invasive pest.</title>
        <authorList>
            <person name="Cucini C."/>
            <person name="Boschi S."/>
            <person name="Funari R."/>
            <person name="Cardaioli E."/>
            <person name="Iannotti N."/>
            <person name="Marturano G."/>
            <person name="Paoli F."/>
            <person name="Bruttini M."/>
            <person name="Carapelli A."/>
            <person name="Frati F."/>
            <person name="Nardi F."/>
        </authorList>
    </citation>
    <scope>NUCLEOTIDE SEQUENCE [LARGE SCALE GENOMIC DNA]</scope>
    <source>
        <strain evidence="8">DMR45628</strain>
    </source>
</reference>
<dbReference type="InterPro" id="IPR026058">
    <property type="entry name" value="LIPIN"/>
</dbReference>
<dbReference type="InterPro" id="IPR031703">
    <property type="entry name" value="Lipin_mid"/>
</dbReference>
<dbReference type="SMART" id="SM00775">
    <property type="entry name" value="LNS2"/>
    <property type="match status" value="1"/>
</dbReference>
<organism evidence="8 9">
    <name type="scientific">Popillia japonica</name>
    <name type="common">Japanese beetle</name>
    <dbReference type="NCBI Taxonomy" id="7064"/>
    <lineage>
        <taxon>Eukaryota</taxon>
        <taxon>Metazoa</taxon>
        <taxon>Ecdysozoa</taxon>
        <taxon>Arthropoda</taxon>
        <taxon>Hexapoda</taxon>
        <taxon>Insecta</taxon>
        <taxon>Pterygota</taxon>
        <taxon>Neoptera</taxon>
        <taxon>Endopterygota</taxon>
        <taxon>Coleoptera</taxon>
        <taxon>Polyphaga</taxon>
        <taxon>Scarabaeiformia</taxon>
        <taxon>Scarabaeidae</taxon>
        <taxon>Rutelinae</taxon>
        <taxon>Popillia</taxon>
    </lineage>
</organism>
<dbReference type="InterPro" id="IPR031315">
    <property type="entry name" value="LNS2/PITP"/>
</dbReference>
<comment type="catalytic activity">
    <reaction evidence="1">
        <text>a 1,2-diacyl-sn-glycero-3-phosphate + H2O = a 1,2-diacyl-sn-glycerol + phosphate</text>
        <dbReference type="Rhea" id="RHEA:27429"/>
        <dbReference type="ChEBI" id="CHEBI:15377"/>
        <dbReference type="ChEBI" id="CHEBI:17815"/>
        <dbReference type="ChEBI" id="CHEBI:43474"/>
        <dbReference type="ChEBI" id="CHEBI:58608"/>
        <dbReference type="EC" id="3.1.3.4"/>
    </reaction>
    <physiologicalReaction direction="left-to-right" evidence="1">
        <dbReference type="Rhea" id="RHEA:27430"/>
    </physiologicalReaction>
</comment>
<feature type="compositionally biased region" description="Basic and acidic residues" evidence="6">
    <location>
        <begin position="614"/>
        <end position="627"/>
    </location>
</feature>
<keyword evidence="5" id="KW-0378">Hydrolase</keyword>
<dbReference type="SMART" id="SM00879">
    <property type="entry name" value="Brix"/>
    <property type="match status" value="1"/>
</dbReference>
<feature type="region of interest" description="Disordered" evidence="6">
    <location>
        <begin position="712"/>
        <end position="743"/>
    </location>
</feature>
<comment type="cofactor">
    <cofactor evidence="2">
        <name>Mg(2+)</name>
        <dbReference type="ChEBI" id="CHEBI:18420"/>
    </cofactor>
</comment>
<dbReference type="InterPro" id="IPR007651">
    <property type="entry name" value="Lipin_N"/>
</dbReference>
<dbReference type="EMBL" id="JASPKY010000151">
    <property type="protein sequence ID" value="KAK9730162.1"/>
    <property type="molecule type" value="Genomic_DNA"/>
</dbReference>
<feature type="compositionally biased region" description="Polar residues" evidence="6">
    <location>
        <begin position="724"/>
        <end position="737"/>
    </location>
</feature>
<feature type="compositionally biased region" description="Polar residues" evidence="6">
    <location>
        <begin position="642"/>
        <end position="655"/>
    </location>
</feature>
<feature type="compositionally biased region" description="Basic and acidic residues" evidence="6">
    <location>
        <begin position="529"/>
        <end position="547"/>
    </location>
</feature>
<feature type="compositionally biased region" description="Basic residues" evidence="6">
    <location>
        <begin position="497"/>
        <end position="514"/>
    </location>
</feature>
<dbReference type="SUPFAM" id="SSF56784">
    <property type="entry name" value="HAD-like"/>
    <property type="match status" value="1"/>
</dbReference>
<dbReference type="GO" id="GO:0045944">
    <property type="term" value="P:positive regulation of transcription by RNA polymerase II"/>
    <property type="evidence" value="ECO:0007669"/>
    <property type="project" value="TreeGrafter"/>
</dbReference>
<dbReference type="GO" id="GO:0009062">
    <property type="term" value="P:fatty acid catabolic process"/>
    <property type="evidence" value="ECO:0007669"/>
    <property type="project" value="TreeGrafter"/>
</dbReference>
<feature type="domain" description="Brix" evidence="7">
    <location>
        <begin position="115"/>
        <end position="299"/>
    </location>
</feature>
<dbReference type="GO" id="GO:0003713">
    <property type="term" value="F:transcription coactivator activity"/>
    <property type="evidence" value="ECO:0007669"/>
    <property type="project" value="TreeGrafter"/>
</dbReference>
<evidence type="ECO:0000256" key="1">
    <source>
        <dbReference type="ARBA" id="ARBA00001180"/>
    </source>
</evidence>
<dbReference type="SUPFAM" id="SSF52954">
    <property type="entry name" value="Class II aaRS ABD-related"/>
    <property type="match status" value="1"/>
</dbReference>
<evidence type="ECO:0000259" key="7">
    <source>
        <dbReference type="PROSITE" id="PS50833"/>
    </source>
</evidence>
<evidence type="ECO:0000256" key="6">
    <source>
        <dbReference type="SAM" id="MobiDB-lite"/>
    </source>
</evidence>
<dbReference type="GO" id="GO:0019843">
    <property type="term" value="F:rRNA binding"/>
    <property type="evidence" value="ECO:0007669"/>
    <property type="project" value="InterPro"/>
</dbReference>
<dbReference type="GO" id="GO:0008195">
    <property type="term" value="F:phosphatidate phosphatase activity"/>
    <property type="evidence" value="ECO:0007669"/>
    <property type="project" value="UniProtKB-EC"/>
</dbReference>
<dbReference type="Pfam" id="PF08235">
    <property type="entry name" value="LNS2"/>
    <property type="match status" value="1"/>
</dbReference>
<dbReference type="EC" id="3.1.3.4" evidence="4"/>
<dbReference type="Proteomes" id="UP001458880">
    <property type="component" value="Unassembled WGS sequence"/>
</dbReference>
<comment type="similarity">
    <text evidence="3">Belongs to the lipin family.</text>
</comment>
<dbReference type="AlphaFoldDB" id="A0AAW1L5M3"/>
<dbReference type="GO" id="GO:0032869">
    <property type="term" value="P:cellular response to insulin stimulus"/>
    <property type="evidence" value="ECO:0007669"/>
    <property type="project" value="TreeGrafter"/>
</dbReference>
<dbReference type="GO" id="GO:0006364">
    <property type="term" value="P:rRNA processing"/>
    <property type="evidence" value="ECO:0007669"/>
    <property type="project" value="InterPro"/>
</dbReference>
<dbReference type="PANTHER" id="PTHR12181">
    <property type="entry name" value="LIPIN"/>
    <property type="match status" value="1"/>
</dbReference>
<keyword evidence="9" id="KW-1185">Reference proteome</keyword>
<accession>A0AAW1L5M3</accession>
<dbReference type="Gene3D" id="3.40.50.10480">
    <property type="entry name" value="Probable brix-domain ribosomal biogenesis protein"/>
    <property type="match status" value="1"/>
</dbReference>
<evidence type="ECO:0000313" key="9">
    <source>
        <dbReference type="Proteomes" id="UP001458880"/>
    </source>
</evidence>
<feature type="compositionally biased region" description="Basic and acidic residues" evidence="6">
    <location>
        <begin position="58"/>
        <end position="71"/>
    </location>
</feature>
<evidence type="ECO:0000256" key="3">
    <source>
        <dbReference type="ARBA" id="ARBA00005476"/>
    </source>
</evidence>